<dbReference type="NCBIfam" id="TIGR00229">
    <property type="entry name" value="sensory_box"/>
    <property type="match status" value="2"/>
</dbReference>
<reference evidence="4 5" key="1">
    <citation type="journal article" date="2019" name="Int. J. Syst. Evol. Microbiol.">
        <title>The Global Catalogue of Microorganisms (GCM) 10K type strain sequencing project: providing services to taxonomists for standard genome sequencing and annotation.</title>
        <authorList>
            <consortium name="The Broad Institute Genomics Platform"/>
            <consortium name="The Broad Institute Genome Sequencing Center for Infectious Disease"/>
            <person name="Wu L."/>
            <person name="Ma J."/>
        </authorList>
    </citation>
    <scope>NUCLEOTIDE SEQUENCE [LARGE SCALE GENOMIC DNA]</scope>
    <source>
        <strain evidence="4 5">JCM 15481</strain>
    </source>
</reference>
<evidence type="ECO:0000256" key="1">
    <source>
        <dbReference type="ARBA" id="ARBA00022801"/>
    </source>
</evidence>
<dbReference type="InterPro" id="IPR036890">
    <property type="entry name" value="HATPase_C_sf"/>
</dbReference>
<dbReference type="SUPFAM" id="SSF81606">
    <property type="entry name" value="PP2C-like"/>
    <property type="match status" value="1"/>
</dbReference>
<dbReference type="Pfam" id="PF01590">
    <property type="entry name" value="GAF"/>
    <property type="match status" value="1"/>
</dbReference>
<dbReference type="PANTHER" id="PTHR43156:SF2">
    <property type="entry name" value="STAGE II SPORULATION PROTEIN E"/>
    <property type="match status" value="1"/>
</dbReference>
<dbReference type="InterPro" id="IPR036457">
    <property type="entry name" value="PPM-type-like_dom_sf"/>
</dbReference>
<dbReference type="CDD" id="cd00130">
    <property type="entry name" value="PAS"/>
    <property type="match status" value="1"/>
</dbReference>
<accession>A0ABN1ZIN5</accession>
<dbReference type="CDD" id="cd16936">
    <property type="entry name" value="HATPase_RsbW-like"/>
    <property type="match status" value="1"/>
</dbReference>
<gene>
    <name evidence="4" type="ORF">GCM10009802_54220</name>
</gene>
<dbReference type="Proteomes" id="UP001500443">
    <property type="component" value="Unassembled WGS sequence"/>
</dbReference>
<dbReference type="Pfam" id="PF13581">
    <property type="entry name" value="HATPase_c_2"/>
    <property type="match status" value="1"/>
</dbReference>
<dbReference type="Gene3D" id="3.30.565.10">
    <property type="entry name" value="Histidine kinase-like ATPase, C-terminal domain"/>
    <property type="match status" value="1"/>
</dbReference>
<dbReference type="SMART" id="SM00331">
    <property type="entry name" value="PP2C_SIG"/>
    <property type="match status" value="1"/>
</dbReference>
<dbReference type="PROSITE" id="PS50113">
    <property type="entry name" value="PAC"/>
    <property type="match status" value="1"/>
</dbReference>
<keyword evidence="1" id="KW-0378">Hydrolase</keyword>
<evidence type="ECO:0000313" key="4">
    <source>
        <dbReference type="EMBL" id="GAA1499795.1"/>
    </source>
</evidence>
<evidence type="ECO:0000313" key="5">
    <source>
        <dbReference type="Proteomes" id="UP001500443"/>
    </source>
</evidence>
<dbReference type="InterPro" id="IPR035965">
    <property type="entry name" value="PAS-like_dom_sf"/>
</dbReference>
<dbReference type="InterPro" id="IPR052016">
    <property type="entry name" value="Bact_Sigma-Reg"/>
</dbReference>
<dbReference type="PANTHER" id="PTHR43156">
    <property type="entry name" value="STAGE II SPORULATION PROTEIN E-RELATED"/>
    <property type="match status" value="1"/>
</dbReference>
<dbReference type="InterPro" id="IPR000700">
    <property type="entry name" value="PAS-assoc_C"/>
</dbReference>
<dbReference type="Gene3D" id="3.60.40.10">
    <property type="entry name" value="PPM-type phosphatase domain"/>
    <property type="match status" value="1"/>
</dbReference>
<protein>
    <submittedName>
        <fullName evidence="4">SpoIIE family protein phosphatase</fullName>
    </submittedName>
</protein>
<name>A0ABN1ZIN5_9ACTN</name>
<feature type="domain" description="PAC" evidence="3">
    <location>
        <begin position="192"/>
        <end position="245"/>
    </location>
</feature>
<dbReference type="SUPFAM" id="SSF55785">
    <property type="entry name" value="PYP-like sensor domain (PAS domain)"/>
    <property type="match status" value="2"/>
</dbReference>
<dbReference type="InterPro" id="IPR000014">
    <property type="entry name" value="PAS"/>
</dbReference>
<dbReference type="Gene3D" id="3.30.450.20">
    <property type="entry name" value="PAS domain"/>
    <property type="match status" value="2"/>
</dbReference>
<evidence type="ECO:0000259" key="2">
    <source>
        <dbReference type="PROSITE" id="PS50112"/>
    </source>
</evidence>
<dbReference type="EMBL" id="BAAAPF010000259">
    <property type="protein sequence ID" value="GAA1499795.1"/>
    <property type="molecule type" value="Genomic_DNA"/>
</dbReference>
<dbReference type="Pfam" id="PF08448">
    <property type="entry name" value="PAS_4"/>
    <property type="match status" value="1"/>
</dbReference>
<proteinExistence type="predicted"/>
<sequence length="813" mass="87217">MDAYPPLGMVVTDREGLITGWTPGAERLLGYTGAEARGRYAAELMDAPALAGGEAARGAEAAGPGERPPFLDVRHRDGHRLRVAVSRHTFAPEADDTGAGAGSVLLLGTPSGPAAERLRQALSGWALRDSPLALTVYDTDLRCVWQSAAMRRLGGLPDEARPGRRPAEVFTGSDGVEWEERLRLAMATGEEQASELKGTDLAEARSRVLSVSATPLRDPEGRIIGVCALVSDVTERHRARERLSLLNDASLHIGSTLDIAQTARELTEVTVPRLTDVARVDLLEVILRGDEPAPGPLAGPVRLRRIAEMTLAEGVATTQHTAGEADVYLENSPAALCLATGRSALYRTNEEPPIRSYIDQSPERQAKVRRLGTHSWMLLPMKARGTTLGVVWFTRTRETPESFGEDDLSLAEDVVARAAVCLDNARRFARERVAALTLQRNLLPRRMPEQSAVESASRYLPAAQQTGVGGDWFDVIGLSGARVALVVGDVVGHGILAAATMGRLRTAVRTLADVDLAPEELLTRLDDLVIRLSAESGADTEPTGAQVAGDIGATCLYAVYDPVSRRCSMALAGHLPPAVVHPDGTAAFLDVPVGPPLGLGGLPFEPTDVTLPEGSLLALYTDGLIHSRHRDIGEGLDALRRALAAPADSLDALCDHAVRTMLPAHPTDDAALLLVRPRTLDRRRIAVWDVAAEAAAVARLRSDTVRVLAEWGLEEAAFVTELVVSELVTNAIRYGAPPIQLRLIHDRMLICEVSDSSSTAPHLRRARVLDEGGRGLLLVAQLTERWGTRHTTAGKTIWCEQPLAADGDRLTGR</sequence>
<keyword evidence="5" id="KW-1185">Reference proteome</keyword>
<dbReference type="SUPFAM" id="SSF55874">
    <property type="entry name" value="ATPase domain of HSP90 chaperone/DNA topoisomerase II/histidine kinase"/>
    <property type="match status" value="1"/>
</dbReference>
<feature type="domain" description="PAS" evidence="2">
    <location>
        <begin position="1"/>
        <end position="39"/>
    </location>
</feature>
<dbReference type="InterPro" id="IPR003018">
    <property type="entry name" value="GAF"/>
</dbReference>
<dbReference type="InterPro" id="IPR001932">
    <property type="entry name" value="PPM-type_phosphatase-like_dom"/>
</dbReference>
<evidence type="ECO:0000259" key="3">
    <source>
        <dbReference type="PROSITE" id="PS50113"/>
    </source>
</evidence>
<organism evidence="4 5">
    <name type="scientific">Streptomyces synnematoformans</name>
    <dbReference type="NCBI Taxonomy" id="415721"/>
    <lineage>
        <taxon>Bacteria</taxon>
        <taxon>Bacillati</taxon>
        <taxon>Actinomycetota</taxon>
        <taxon>Actinomycetes</taxon>
        <taxon>Kitasatosporales</taxon>
        <taxon>Streptomycetaceae</taxon>
        <taxon>Streptomyces</taxon>
    </lineage>
</organism>
<dbReference type="Pfam" id="PF07228">
    <property type="entry name" value="SpoIIE"/>
    <property type="match status" value="1"/>
</dbReference>
<dbReference type="RefSeq" id="WP_344293186.1">
    <property type="nucleotide sequence ID" value="NZ_BAAAPF010000259.1"/>
</dbReference>
<dbReference type="PROSITE" id="PS50112">
    <property type="entry name" value="PAS"/>
    <property type="match status" value="1"/>
</dbReference>
<comment type="caution">
    <text evidence="4">The sequence shown here is derived from an EMBL/GenBank/DDBJ whole genome shotgun (WGS) entry which is preliminary data.</text>
</comment>
<dbReference type="Gene3D" id="3.30.450.40">
    <property type="match status" value="1"/>
</dbReference>
<dbReference type="SUPFAM" id="SSF55781">
    <property type="entry name" value="GAF domain-like"/>
    <property type="match status" value="1"/>
</dbReference>
<dbReference type="InterPro" id="IPR029016">
    <property type="entry name" value="GAF-like_dom_sf"/>
</dbReference>
<dbReference type="InterPro" id="IPR003594">
    <property type="entry name" value="HATPase_dom"/>
</dbReference>
<dbReference type="InterPro" id="IPR013656">
    <property type="entry name" value="PAS_4"/>
</dbReference>